<dbReference type="PANTHER" id="PTHR31459:SF2">
    <property type="entry name" value="OS03G0843300 PROTEIN"/>
    <property type="match status" value="1"/>
</dbReference>
<accession>D8RNL0</accession>
<reference evidence="1 2" key="1">
    <citation type="journal article" date="2011" name="Science">
        <title>The Selaginella genome identifies genetic changes associated with the evolution of vascular plants.</title>
        <authorList>
            <person name="Banks J.A."/>
            <person name="Nishiyama T."/>
            <person name="Hasebe M."/>
            <person name="Bowman J.L."/>
            <person name="Gribskov M."/>
            <person name="dePamphilis C."/>
            <person name="Albert V.A."/>
            <person name="Aono N."/>
            <person name="Aoyama T."/>
            <person name="Ambrose B.A."/>
            <person name="Ashton N.W."/>
            <person name="Axtell M.J."/>
            <person name="Barker E."/>
            <person name="Barker M.S."/>
            <person name="Bennetzen J.L."/>
            <person name="Bonawitz N.D."/>
            <person name="Chapple C."/>
            <person name="Cheng C."/>
            <person name="Correa L.G."/>
            <person name="Dacre M."/>
            <person name="DeBarry J."/>
            <person name="Dreyer I."/>
            <person name="Elias M."/>
            <person name="Engstrom E.M."/>
            <person name="Estelle M."/>
            <person name="Feng L."/>
            <person name="Finet C."/>
            <person name="Floyd S.K."/>
            <person name="Frommer W.B."/>
            <person name="Fujita T."/>
            <person name="Gramzow L."/>
            <person name="Gutensohn M."/>
            <person name="Harholt J."/>
            <person name="Hattori M."/>
            <person name="Heyl A."/>
            <person name="Hirai T."/>
            <person name="Hiwatashi Y."/>
            <person name="Ishikawa M."/>
            <person name="Iwata M."/>
            <person name="Karol K.G."/>
            <person name="Koehler B."/>
            <person name="Kolukisaoglu U."/>
            <person name="Kubo M."/>
            <person name="Kurata T."/>
            <person name="Lalonde S."/>
            <person name="Li K."/>
            <person name="Li Y."/>
            <person name="Litt A."/>
            <person name="Lyons E."/>
            <person name="Manning G."/>
            <person name="Maruyama T."/>
            <person name="Michael T.P."/>
            <person name="Mikami K."/>
            <person name="Miyazaki S."/>
            <person name="Morinaga S."/>
            <person name="Murata T."/>
            <person name="Mueller-Roeber B."/>
            <person name="Nelson D.R."/>
            <person name="Obara M."/>
            <person name="Oguri Y."/>
            <person name="Olmstead R.G."/>
            <person name="Onodera N."/>
            <person name="Petersen B.L."/>
            <person name="Pils B."/>
            <person name="Prigge M."/>
            <person name="Rensing S.A."/>
            <person name="Riano-Pachon D.M."/>
            <person name="Roberts A.W."/>
            <person name="Sato Y."/>
            <person name="Scheller H.V."/>
            <person name="Schulz B."/>
            <person name="Schulz C."/>
            <person name="Shakirov E.V."/>
            <person name="Shibagaki N."/>
            <person name="Shinohara N."/>
            <person name="Shippen D.E."/>
            <person name="Soerensen I."/>
            <person name="Sotooka R."/>
            <person name="Sugimoto N."/>
            <person name="Sugita M."/>
            <person name="Sumikawa N."/>
            <person name="Tanurdzic M."/>
            <person name="Theissen G."/>
            <person name="Ulvskov P."/>
            <person name="Wakazuki S."/>
            <person name="Weng J.K."/>
            <person name="Willats W.W."/>
            <person name="Wipf D."/>
            <person name="Wolf P.G."/>
            <person name="Yang L."/>
            <person name="Zimmer A.D."/>
            <person name="Zhu Q."/>
            <person name="Mitros T."/>
            <person name="Hellsten U."/>
            <person name="Loque D."/>
            <person name="Otillar R."/>
            <person name="Salamov A."/>
            <person name="Schmutz J."/>
            <person name="Shapiro H."/>
            <person name="Lindquist E."/>
            <person name="Lucas S."/>
            <person name="Rokhsar D."/>
            <person name="Grigoriev I.V."/>
        </authorList>
    </citation>
    <scope>NUCLEOTIDE SEQUENCE [LARGE SCALE GENOMIC DNA]</scope>
</reference>
<dbReference type="PANTHER" id="PTHR31459">
    <property type="match status" value="1"/>
</dbReference>
<evidence type="ECO:0000313" key="2">
    <source>
        <dbReference type="Proteomes" id="UP000001514"/>
    </source>
</evidence>
<dbReference type="OMA" id="TAPEICI"/>
<dbReference type="InterPro" id="IPR045043">
    <property type="entry name" value="Lea14-like"/>
</dbReference>
<dbReference type="Proteomes" id="UP000001514">
    <property type="component" value="Unassembled WGS sequence"/>
</dbReference>
<dbReference type="EMBL" id="GL377585">
    <property type="protein sequence ID" value="EFJ26099.1"/>
    <property type="molecule type" value="Genomic_DNA"/>
</dbReference>
<evidence type="ECO:0000313" key="1">
    <source>
        <dbReference type="EMBL" id="EFJ26099.1"/>
    </source>
</evidence>
<dbReference type="SUPFAM" id="SSF117070">
    <property type="entry name" value="LEA14-like"/>
    <property type="match status" value="1"/>
</dbReference>
<dbReference type="AlphaFoldDB" id="D8RNL0"/>
<protein>
    <submittedName>
        <fullName evidence="1">Uncharacterized protein</fullName>
    </submittedName>
</protein>
<dbReference type="HOGENOM" id="CLU_059647_0_0_1"/>
<proteinExistence type="predicted"/>
<dbReference type="Gene3D" id="2.60.40.1820">
    <property type="match status" value="1"/>
</dbReference>
<keyword evidence="2" id="KW-1185">Reference proteome</keyword>
<gene>
    <name evidence="1" type="ORF">SELMODRAFT_98697</name>
</gene>
<dbReference type="Gramene" id="EFJ26099">
    <property type="protein sequence ID" value="EFJ26099"/>
    <property type="gene ID" value="SELMODRAFT_98697"/>
</dbReference>
<name>D8RNL0_SELML</name>
<dbReference type="KEGG" id="smo:SELMODRAFT_98697"/>
<sequence>MNDTGKCDVLVVSQDSARAEIVGMCVKSIMDEQVDMDVDLEVDNPNPEALHLVDIEFLVEDLAVSSEDHPVIVKQVQHSCAIQPRTSEVIKVPLQFAYKNDHLGEHGGLEPGTVVPYSVKLEYWFKENFHGMYKVSAEKTGELPVPARSTAKIQAASFNFDELGRPIAKVCMKLENRNTFSIKVTKLKCEIIRNSDGICAATAEDAFVETDRAMEVEAGGNGSIWMVASTGTSEETFGSALWDVFAGDYSRFTVLATVESETKFGKMVS</sequence>
<dbReference type="InParanoid" id="D8RNL0"/>
<organism evidence="2">
    <name type="scientific">Selaginella moellendorffii</name>
    <name type="common">Spikemoss</name>
    <dbReference type="NCBI Taxonomy" id="88036"/>
    <lineage>
        <taxon>Eukaryota</taxon>
        <taxon>Viridiplantae</taxon>
        <taxon>Streptophyta</taxon>
        <taxon>Embryophyta</taxon>
        <taxon>Tracheophyta</taxon>
        <taxon>Lycopodiopsida</taxon>
        <taxon>Selaginellales</taxon>
        <taxon>Selaginellaceae</taxon>
        <taxon>Selaginella</taxon>
    </lineage>
</organism>